<dbReference type="GO" id="GO:0005886">
    <property type="term" value="C:plasma membrane"/>
    <property type="evidence" value="ECO:0007669"/>
    <property type="project" value="UniProtKB-SubCell"/>
</dbReference>
<dbReference type="SUPFAM" id="SSF53474">
    <property type="entry name" value="alpha/beta-Hydrolases"/>
    <property type="match status" value="1"/>
</dbReference>
<keyword evidence="3" id="KW-1003">Cell membrane</keyword>
<keyword evidence="10" id="KW-1133">Transmembrane helix</keyword>
<evidence type="ECO:0000256" key="12">
    <source>
        <dbReference type="ARBA" id="ARBA00023136"/>
    </source>
</evidence>
<evidence type="ECO:0000256" key="9">
    <source>
        <dbReference type="ARBA" id="ARBA00022963"/>
    </source>
</evidence>
<keyword evidence="18" id="KW-1185">Reference proteome</keyword>
<keyword evidence="12" id="KW-0472">Membrane</keyword>
<keyword evidence="7" id="KW-0378">Hydrolase</keyword>
<dbReference type="InterPro" id="IPR002921">
    <property type="entry name" value="Fungal_lipase-type"/>
</dbReference>
<organism evidence="16">
    <name type="scientific">Cladocopium goreaui</name>
    <dbReference type="NCBI Taxonomy" id="2562237"/>
    <lineage>
        <taxon>Eukaryota</taxon>
        <taxon>Sar</taxon>
        <taxon>Alveolata</taxon>
        <taxon>Dinophyceae</taxon>
        <taxon>Suessiales</taxon>
        <taxon>Symbiodiniaceae</taxon>
        <taxon>Cladocopium</taxon>
    </lineage>
</organism>
<evidence type="ECO:0000256" key="6">
    <source>
        <dbReference type="ARBA" id="ARBA00022723"/>
    </source>
</evidence>
<accession>A0A9P1CR81</accession>
<evidence type="ECO:0000259" key="15">
    <source>
        <dbReference type="Pfam" id="PF01764"/>
    </source>
</evidence>
<sequence>MGLKLVASSCLPGFLVEQASYRGSPSGKGSKTMGQNWGDTRPVSAQREALLDTTRFRKGLRSIRMIADMGQSQGNRTKLQMQTIQQASRVSVDKSVHGLQHSKTMLVRITDKSYLVIGRANWTTVFTDYAANFDKTWEEAQVLQGVALDAVTVGQQGVSWGFGIAKTATSMGFGAATAALRFTGEVGGPAAQVVTGGVEQVLNFAHGCTNLGQDLAHGITQASLSTAKFSLSAAGAQEGELLRLALGDEAAESIMMVLQMVKRFCTPLEGVSTAQLFLAARSWAAVQQAKRLELLQRGPPLVVSPLPPHAERAMRWSAATFGALFLAGMADGLSVAPAVRAYGGGSARSPAEMALAAAKVDGRVMVLDFEETSEHLVPGFMVAVDHELNCVVLALRGTSGAKDVLVDLVCEVVPCELAGVQGQAHGGMLRAAQRVSERLLRLVLQGLEMLEATSVRSPHLPDVLITGHSLGGGVAALLAALWRDQAALPPGRVMQCITFGCPQVLDAEHAMALANFTTSVILGDDLVPRLSLTTVQDLRESCLRVNDPEAFQLPSSLSTTSLQARAARGNEDDMAHLAAAHAQIAGACHGTSNRLFPAGRLVVLRQAEIPSQDPHYVALEGSQADVDEMLISSDMAAAHMPARYLKALDEAMNIPAPREVKLNGLG</sequence>
<evidence type="ECO:0000256" key="5">
    <source>
        <dbReference type="ARBA" id="ARBA00022692"/>
    </source>
</evidence>
<dbReference type="Gene3D" id="3.40.50.1820">
    <property type="entry name" value="alpha/beta hydrolase"/>
    <property type="match status" value="1"/>
</dbReference>
<evidence type="ECO:0000313" key="17">
    <source>
        <dbReference type="EMBL" id="CAL1149027.1"/>
    </source>
</evidence>
<gene>
    <name evidence="16" type="ORF">C1SCF055_LOCUS22186</name>
</gene>
<comment type="caution">
    <text evidence="16">The sequence shown here is derived from an EMBL/GenBank/DDBJ whole genome shotgun (WGS) entry which is preliminary data.</text>
</comment>
<dbReference type="InterPro" id="IPR029058">
    <property type="entry name" value="AB_hydrolase_fold"/>
</dbReference>
<evidence type="ECO:0000256" key="7">
    <source>
        <dbReference type="ARBA" id="ARBA00022801"/>
    </source>
</evidence>
<evidence type="ECO:0000256" key="1">
    <source>
        <dbReference type="ARBA" id="ARBA00001913"/>
    </source>
</evidence>
<keyword evidence="6" id="KW-0479">Metal-binding</keyword>
<reference evidence="17" key="2">
    <citation type="submission" date="2024-04" db="EMBL/GenBank/DDBJ databases">
        <authorList>
            <person name="Chen Y."/>
            <person name="Shah S."/>
            <person name="Dougan E. K."/>
            <person name="Thang M."/>
            <person name="Chan C."/>
        </authorList>
    </citation>
    <scope>NUCLEOTIDE SEQUENCE [LARGE SCALE GENOMIC DNA]</scope>
</reference>
<reference evidence="16" key="1">
    <citation type="submission" date="2022-10" db="EMBL/GenBank/DDBJ databases">
        <authorList>
            <person name="Chen Y."/>
            <person name="Dougan E. K."/>
            <person name="Chan C."/>
            <person name="Rhodes N."/>
            <person name="Thang M."/>
        </authorList>
    </citation>
    <scope>NUCLEOTIDE SEQUENCE</scope>
</reference>
<feature type="domain" description="Fungal lipase-type" evidence="15">
    <location>
        <begin position="392"/>
        <end position="532"/>
    </location>
</feature>
<keyword evidence="9" id="KW-0442">Lipid degradation</keyword>
<protein>
    <recommendedName>
        <fullName evidence="14">sn-1-specific diacylglycerol lipase</fullName>
        <ecNumber evidence="14">3.1.1.116</ecNumber>
    </recommendedName>
</protein>
<evidence type="ECO:0000256" key="13">
    <source>
        <dbReference type="ARBA" id="ARBA00024531"/>
    </source>
</evidence>
<comment type="subcellular location">
    <subcellularLocation>
        <location evidence="2">Cell membrane</location>
        <topology evidence="2">Multi-pass membrane protein</topology>
    </subcellularLocation>
</comment>
<evidence type="ECO:0000256" key="4">
    <source>
        <dbReference type="ARBA" id="ARBA00022553"/>
    </source>
</evidence>
<dbReference type="InterPro" id="IPR052214">
    <property type="entry name" value="DAG_Lipase-Related"/>
</dbReference>
<evidence type="ECO:0000256" key="8">
    <source>
        <dbReference type="ARBA" id="ARBA00022837"/>
    </source>
</evidence>
<proteinExistence type="predicted"/>
<dbReference type="AlphaFoldDB" id="A0A9P1CR81"/>
<evidence type="ECO:0000256" key="10">
    <source>
        <dbReference type="ARBA" id="ARBA00022989"/>
    </source>
</evidence>
<dbReference type="PANTHER" id="PTHR45792:SF8">
    <property type="entry name" value="DIACYLGLYCEROL LIPASE-ALPHA"/>
    <property type="match status" value="1"/>
</dbReference>
<dbReference type="EMBL" id="CAMXCT010002102">
    <property type="protein sequence ID" value="CAI3995652.1"/>
    <property type="molecule type" value="Genomic_DNA"/>
</dbReference>
<dbReference type="EC" id="3.1.1.116" evidence="14"/>
<keyword evidence="8" id="KW-0106">Calcium</keyword>
<dbReference type="GO" id="GO:0046872">
    <property type="term" value="F:metal ion binding"/>
    <property type="evidence" value="ECO:0007669"/>
    <property type="project" value="UniProtKB-KW"/>
</dbReference>
<dbReference type="GO" id="GO:0016298">
    <property type="term" value="F:lipase activity"/>
    <property type="evidence" value="ECO:0007669"/>
    <property type="project" value="TreeGrafter"/>
</dbReference>
<comment type="cofactor">
    <cofactor evidence="1">
        <name>Ca(2+)</name>
        <dbReference type="ChEBI" id="CHEBI:29108"/>
    </cofactor>
</comment>
<dbReference type="OrthoDB" id="438440at2759"/>
<comment type="catalytic activity">
    <reaction evidence="13">
        <text>a 1,2-diacyl-sn-glycerol + H2O = a 2-acylglycerol + a fatty acid + H(+)</text>
        <dbReference type="Rhea" id="RHEA:33275"/>
        <dbReference type="ChEBI" id="CHEBI:15377"/>
        <dbReference type="ChEBI" id="CHEBI:15378"/>
        <dbReference type="ChEBI" id="CHEBI:17389"/>
        <dbReference type="ChEBI" id="CHEBI:17815"/>
        <dbReference type="ChEBI" id="CHEBI:28868"/>
        <dbReference type="EC" id="3.1.1.116"/>
    </reaction>
    <physiologicalReaction direction="left-to-right" evidence="13">
        <dbReference type="Rhea" id="RHEA:33276"/>
    </physiologicalReaction>
</comment>
<dbReference type="PANTHER" id="PTHR45792">
    <property type="entry name" value="DIACYLGLYCEROL LIPASE HOMOLOG-RELATED"/>
    <property type="match status" value="1"/>
</dbReference>
<evidence type="ECO:0000313" key="18">
    <source>
        <dbReference type="Proteomes" id="UP001152797"/>
    </source>
</evidence>
<keyword evidence="5" id="KW-0812">Transmembrane</keyword>
<keyword evidence="11" id="KW-0443">Lipid metabolism</keyword>
<evidence type="ECO:0000256" key="14">
    <source>
        <dbReference type="ARBA" id="ARBA00026104"/>
    </source>
</evidence>
<evidence type="ECO:0000256" key="2">
    <source>
        <dbReference type="ARBA" id="ARBA00004651"/>
    </source>
</evidence>
<evidence type="ECO:0000256" key="11">
    <source>
        <dbReference type="ARBA" id="ARBA00023098"/>
    </source>
</evidence>
<dbReference type="EMBL" id="CAMXCT030002102">
    <property type="protein sequence ID" value="CAL4782964.1"/>
    <property type="molecule type" value="Genomic_DNA"/>
</dbReference>
<dbReference type="Pfam" id="PF01764">
    <property type="entry name" value="Lipase_3"/>
    <property type="match status" value="1"/>
</dbReference>
<evidence type="ECO:0000256" key="3">
    <source>
        <dbReference type="ARBA" id="ARBA00022475"/>
    </source>
</evidence>
<name>A0A9P1CR81_9DINO</name>
<dbReference type="CDD" id="cd00519">
    <property type="entry name" value="Lipase_3"/>
    <property type="match status" value="1"/>
</dbReference>
<keyword evidence="4" id="KW-0597">Phosphoprotein</keyword>
<dbReference type="Proteomes" id="UP001152797">
    <property type="component" value="Unassembled WGS sequence"/>
</dbReference>
<dbReference type="EMBL" id="CAMXCT020002102">
    <property type="protein sequence ID" value="CAL1149027.1"/>
    <property type="molecule type" value="Genomic_DNA"/>
</dbReference>
<evidence type="ECO:0000313" key="16">
    <source>
        <dbReference type="EMBL" id="CAI3995652.1"/>
    </source>
</evidence>
<dbReference type="GO" id="GO:0016042">
    <property type="term" value="P:lipid catabolic process"/>
    <property type="evidence" value="ECO:0007669"/>
    <property type="project" value="UniProtKB-KW"/>
</dbReference>